<evidence type="ECO:0000313" key="3">
    <source>
        <dbReference type="Proteomes" id="UP000077266"/>
    </source>
</evidence>
<dbReference type="Proteomes" id="UP000077266">
    <property type="component" value="Unassembled WGS sequence"/>
</dbReference>
<keyword evidence="3" id="KW-1185">Reference proteome</keyword>
<dbReference type="InParanoid" id="A0A166NLC2"/>
<accession>A0A166NLC2</accession>
<protein>
    <submittedName>
        <fullName evidence="2">Uncharacterized protein</fullName>
    </submittedName>
</protein>
<feature type="region of interest" description="Disordered" evidence="1">
    <location>
        <begin position="145"/>
        <end position="174"/>
    </location>
</feature>
<dbReference type="AlphaFoldDB" id="A0A166NLC2"/>
<evidence type="ECO:0000256" key="1">
    <source>
        <dbReference type="SAM" id="MobiDB-lite"/>
    </source>
</evidence>
<reference evidence="2 3" key="1">
    <citation type="journal article" date="2016" name="Mol. Biol. Evol.">
        <title>Comparative Genomics of Early-Diverging Mushroom-Forming Fungi Provides Insights into the Origins of Lignocellulose Decay Capabilities.</title>
        <authorList>
            <person name="Nagy L.G."/>
            <person name="Riley R."/>
            <person name="Tritt A."/>
            <person name="Adam C."/>
            <person name="Daum C."/>
            <person name="Floudas D."/>
            <person name="Sun H."/>
            <person name="Yadav J.S."/>
            <person name="Pangilinan J."/>
            <person name="Larsson K.H."/>
            <person name="Matsuura K."/>
            <person name="Barry K."/>
            <person name="Labutti K."/>
            <person name="Kuo R."/>
            <person name="Ohm R.A."/>
            <person name="Bhattacharya S.S."/>
            <person name="Shirouzu T."/>
            <person name="Yoshinaga Y."/>
            <person name="Martin F.M."/>
            <person name="Grigoriev I.V."/>
            <person name="Hibbett D.S."/>
        </authorList>
    </citation>
    <scope>NUCLEOTIDE SEQUENCE [LARGE SCALE GENOMIC DNA]</scope>
    <source>
        <strain evidence="2 3">HHB12029</strain>
    </source>
</reference>
<feature type="compositionally biased region" description="Polar residues" evidence="1">
    <location>
        <begin position="160"/>
        <end position="174"/>
    </location>
</feature>
<organism evidence="2 3">
    <name type="scientific">Exidia glandulosa HHB12029</name>
    <dbReference type="NCBI Taxonomy" id="1314781"/>
    <lineage>
        <taxon>Eukaryota</taxon>
        <taxon>Fungi</taxon>
        <taxon>Dikarya</taxon>
        <taxon>Basidiomycota</taxon>
        <taxon>Agaricomycotina</taxon>
        <taxon>Agaricomycetes</taxon>
        <taxon>Auriculariales</taxon>
        <taxon>Exidiaceae</taxon>
        <taxon>Exidia</taxon>
    </lineage>
</organism>
<proteinExistence type="predicted"/>
<sequence length="280" mass="30952">MPIIHNARLVCAVQTPATVYGASFVEFKRRQLGQVRNPYLQCSPSQTGACVQNPNPTTVHASFLSCRLWRSSCATSDRSALGMRPPREFSNAHLFAFVLRDVGPFRPRMVSTSPLPLPPASTSLELIDIIFSDLHATLQTRTFPRSSCATPDADGRSRSPVCTNASPADTTSSNECRTCLQSPRGVSHAHRLSLDLRDPAFLRTRTLIDVCAKPHAPTSCRSPCAIRHHNEPTRLATCVKTITAFVLCARDYRLTNEHGVPITVKMKHTCRMRRKTSMIA</sequence>
<dbReference type="EMBL" id="KV426642">
    <property type="protein sequence ID" value="KZV79295.1"/>
    <property type="molecule type" value="Genomic_DNA"/>
</dbReference>
<name>A0A166NLC2_EXIGL</name>
<gene>
    <name evidence="2" type="ORF">EXIGLDRAFT_475256</name>
</gene>
<evidence type="ECO:0000313" key="2">
    <source>
        <dbReference type="EMBL" id="KZV79295.1"/>
    </source>
</evidence>